<feature type="signal peptide" evidence="1">
    <location>
        <begin position="1"/>
        <end position="25"/>
    </location>
</feature>
<name>A0A8K0N3K1_COCNU</name>
<evidence type="ECO:0008006" key="4">
    <source>
        <dbReference type="Google" id="ProtNLM"/>
    </source>
</evidence>
<dbReference type="InterPro" id="IPR009646">
    <property type="entry name" value="Root_cap"/>
</dbReference>
<gene>
    <name evidence="2" type="ORF">COCNU_06G009810</name>
</gene>
<evidence type="ECO:0000313" key="2">
    <source>
        <dbReference type="EMBL" id="KAG1347152.1"/>
    </source>
</evidence>
<keyword evidence="1" id="KW-0732">Signal</keyword>
<evidence type="ECO:0000313" key="3">
    <source>
        <dbReference type="Proteomes" id="UP000797356"/>
    </source>
</evidence>
<keyword evidence="3" id="KW-1185">Reference proteome</keyword>
<sequence>MKANIKCTILLFFFAVAIEIGGTSAQSSLTCRNRPSPCFRKQVRCPNECPVAKPSDPKAEGCFPDCNSPKCETVCRGRKPNCNGLGSGCHDPRFIGRDGRVFYFHGRRDEYFSLITNPNVQINARFIGIRPAGRTRDFTWIQTLGIMFSLHAFTVEATRTERWDDAVDHLRFTFDGEPLEVPEGHLSEWKSIDKKLVVERTGSRNSVTITVEGIAEVSPNVVPVTKEDDEIHNYHIPFDDCFAHLEVQFRIFGLSPDVEGVLGRTYHPNFKTTAKPVVGGEDKYRTSSLVSPDCKLCLFSPVTVNYMVAQYNNIKQ</sequence>
<dbReference type="EMBL" id="CM017877">
    <property type="protein sequence ID" value="KAG1347152.1"/>
    <property type="molecule type" value="Genomic_DNA"/>
</dbReference>
<evidence type="ECO:0000256" key="1">
    <source>
        <dbReference type="SAM" id="SignalP"/>
    </source>
</evidence>
<proteinExistence type="predicted"/>
<accession>A0A8K0N3K1</accession>
<dbReference type="PANTHER" id="PTHR31656">
    <property type="entry name" value="ROOT CAP DOMAIN-CONTAINING PROTEIN"/>
    <property type="match status" value="1"/>
</dbReference>
<dbReference type="Proteomes" id="UP000797356">
    <property type="component" value="Chromosome 6"/>
</dbReference>
<feature type="chain" id="PRO_5035445823" description="Root cap" evidence="1">
    <location>
        <begin position="26"/>
        <end position="316"/>
    </location>
</feature>
<dbReference type="OrthoDB" id="2012063at2759"/>
<reference evidence="2" key="2">
    <citation type="submission" date="2019-07" db="EMBL/GenBank/DDBJ databases">
        <authorList>
            <person name="Yang Y."/>
            <person name="Bocs S."/>
            <person name="Baudouin L."/>
        </authorList>
    </citation>
    <scope>NUCLEOTIDE SEQUENCE</scope>
    <source>
        <tissue evidence="2">Spear leaf of Hainan Tall coconut</tissue>
    </source>
</reference>
<reference evidence="2" key="1">
    <citation type="journal article" date="2017" name="Gigascience">
        <title>The genome draft of coconut (Cocos nucifera).</title>
        <authorList>
            <person name="Xiao Y."/>
            <person name="Xu P."/>
            <person name="Fan H."/>
            <person name="Baudouin L."/>
            <person name="Xia W."/>
            <person name="Bocs S."/>
            <person name="Xu J."/>
            <person name="Li Q."/>
            <person name="Guo A."/>
            <person name="Zhou L."/>
            <person name="Li J."/>
            <person name="Wu Y."/>
            <person name="Ma Z."/>
            <person name="Armero A."/>
            <person name="Issali A.E."/>
            <person name="Liu N."/>
            <person name="Peng M."/>
            <person name="Yang Y."/>
        </authorList>
    </citation>
    <scope>NUCLEOTIDE SEQUENCE</scope>
    <source>
        <tissue evidence="2">Spear leaf of Hainan Tall coconut</tissue>
    </source>
</reference>
<protein>
    <recommendedName>
        <fullName evidence="4">Root cap</fullName>
    </recommendedName>
</protein>
<comment type="caution">
    <text evidence="2">The sequence shown here is derived from an EMBL/GenBank/DDBJ whole genome shotgun (WGS) entry which is preliminary data.</text>
</comment>
<organism evidence="2 3">
    <name type="scientific">Cocos nucifera</name>
    <name type="common">Coconut palm</name>
    <dbReference type="NCBI Taxonomy" id="13894"/>
    <lineage>
        <taxon>Eukaryota</taxon>
        <taxon>Viridiplantae</taxon>
        <taxon>Streptophyta</taxon>
        <taxon>Embryophyta</taxon>
        <taxon>Tracheophyta</taxon>
        <taxon>Spermatophyta</taxon>
        <taxon>Magnoliopsida</taxon>
        <taxon>Liliopsida</taxon>
        <taxon>Arecaceae</taxon>
        <taxon>Arecoideae</taxon>
        <taxon>Cocoseae</taxon>
        <taxon>Attaleinae</taxon>
        <taxon>Cocos</taxon>
    </lineage>
</organism>
<dbReference type="Pfam" id="PF06830">
    <property type="entry name" value="Root_cap"/>
    <property type="match status" value="1"/>
</dbReference>
<dbReference type="AlphaFoldDB" id="A0A8K0N3K1"/>